<feature type="transmembrane region" description="Helical" evidence="1">
    <location>
        <begin position="6"/>
        <end position="30"/>
    </location>
</feature>
<dbReference type="InterPro" id="IPR046061">
    <property type="entry name" value="DUF6019"/>
</dbReference>
<organism evidence="2 3">
    <name type="scientific">Clostridium boliviensis</name>
    <dbReference type="NCBI Taxonomy" id="318465"/>
    <lineage>
        <taxon>Bacteria</taxon>
        <taxon>Bacillati</taxon>
        <taxon>Bacillota</taxon>
        <taxon>Clostridia</taxon>
        <taxon>Eubacteriales</taxon>
        <taxon>Clostridiaceae</taxon>
        <taxon>Clostridium</taxon>
    </lineage>
</organism>
<accession>A0ABU4GSC3</accession>
<evidence type="ECO:0000313" key="3">
    <source>
        <dbReference type="Proteomes" id="UP001276854"/>
    </source>
</evidence>
<proteinExistence type="predicted"/>
<dbReference type="Pfam" id="PF19483">
    <property type="entry name" value="DUF6019"/>
    <property type="match status" value="1"/>
</dbReference>
<keyword evidence="1" id="KW-0812">Transmembrane</keyword>
<evidence type="ECO:0000313" key="2">
    <source>
        <dbReference type="EMBL" id="MDW2800506.1"/>
    </source>
</evidence>
<dbReference type="Proteomes" id="UP001276854">
    <property type="component" value="Unassembled WGS sequence"/>
</dbReference>
<keyword evidence="1" id="KW-0472">Membrane</keyword>
<sequence length="49" mass="5606">MNSILIFGILNLFLLIAITIGIFVLVYFIIKRAVKNGILEAYNEIHKNQ</sequence>
<keyword evidence="3" id="KW-1185">Reference proteome</keyword>
<keyword evidence="1" id="KW-1133">Transmembrane helix</keyword>
<protein>
    <submittedName>
        <fullName evidence="2">DUF6019 family protein</fullName>
    </submittedName>
</protein>
<evidence type="ECO:0000256" key="1">
    <source>
        <dbReference type="SAM" id="Phobius"/>
    </source>
</evidence>
<name>A0ABU4GSC3_9CLOT</name>
<comment type="caution">
    <text evidence="2">The sequence shown here is derived from an EMBL/GenBank/DDBJ whole genome shotgun (WGS) entry which is preliminary data.</text>
</comment>
<dbReference type="EMBL" id="JAWONS010000326">
    <property type="protein sequence ID" value="MDW2800506.1"/>
    <property type="molecule type" value="Genomic_DNA"/>
</dbReference>
<gene>
    <name evidence="2" type="ORF">RZO55_23340</name>
</gene>
<dbReference type="RefSeq" id="WP_318066675.1">
    <property type="nucleotide sequence ID" value="NZ_JAWONS010000326.1"/>
</dbReference>
<reference evidence="2 3" key="1">
    <citation type="submission" date="2023-10" db="EMBL/GenBank/DDBJ databases">
        <title>A novel Glycoside Hydrolase 43-Like Enzyme from Clostrdium boliviensis is an Endo-xylanase, and a Candidate for Xylooligosaccharides Production from Different Xylan Substrates.</title>
        <authorList>
            <person name="Alvarez M.T."/>
            <person name="Rocabado-Villegas L.R."/>
            <person name="Salas-Veizaga D.M."/>
            <person name="Linares-Pasten J.A."/>
            <person name="Gudmundsdottir E.E."/>
            <person name="Hreggvidsson G.O."/>
            <person name="Adlercreutz P."/>
            <person name="Nordberg Karlsson E."/>
        </authorList>
    </citation>
    <scope>NUCLEOTIDE SEQUENCE [LARGE SCALE GENOMIC DNA]</scope>
    <source>
        <strain evidence="2 3">E-1</strain>
    </source>
</reference>